<protein>
    <recommendedName>
        <fullName evidence="2">Protein kinase domain-containing protein</fullName>
    </recommendedName>
</protein>
<dbReference type="AlphaFoldDB" id="A0A0C4DXN1"/>
<evidence type="ECO:0000313" key="3">
    <source>
        <dbReference type="EMBL" id="KLU85765.1"/>
    </source>
</evidence>
<evidence type="ECO:0000259" key="2">
    <source>
        <dbReference type="PROSITE" id="PS50011"/>
    </source>
</evidence>
<evidence type="ECO:0000256" key="1">
    <source>
        <dbReference type="SAM" id="MobiDB-lite"/>
    </source>
</evidence>
<evidence type="ECO:0000313" key="4">
    <source>
        <dbReference type="EnsemblFungi" id="MAPG_04785T0"/>
    </source>
</evidence>
<dbReference type="EMBL" id="ADBL01001117">
    <property type="status" value="NOT_ANNOTATED_CDS"/>
    <property type="molecule type" value="Genomic_DNA"/>
</dbReference>
<feature type="domain" description="Protein kinase" evidence="2">
    <location>
        <begin position="131"/>
        <end position="515"/>
    </location>
</feature>
<keyword evidence="5" id="KW-1185">Reference proteome</keyword>
<dbReference type="Gene3D" id="1.10.510.10">
    <property type="entry name" value="Transferase(Phosphotransferase) domain 1"/>
    <property type="match status" value="1"/>
</dbReference>
<feature type="region of interest" description="Disordered" evidence="1">
    <location>
        <begin position="179"/>
        <end position="210"/>
    </location>
</feature>
<reference evidence="4" key="4">
    <citation type="journal article" date="2015" name="G3 (Bethesda)">
        <title>Genome sequences of three phytopathogenic species of the Magnaporthaceae family of fungi.</title>
        <authorList>
            <person name="Okagaki L.H."/>
            <person name="Nunes C.C."/>
            <person name="Sailsbery J."/>
            <person name="Clay B."/>
            <person name="Brown D."/>
            <person name="John T."/>
            <person name="Oh Y."/>
            <person name="Young N."/>
            <person name="Fitzgerald M."/>
            <person name="Haas B.J."/>
            <person name="Zeng Q."/>
            <person name="Young S."/>
            <person name="Adiconis X."/>
            <person name="Fan L."/>
            <person name="Levin J.Z."/>
            <person name="Mitchell T.K."/>
            <person name="Okubara P.A."/>
            <person name="Farman M.L."/>
            <person name="Kohn L.M."/>
            <person name="Birren B."/>
            <person name="Ma L.-J."/>
            <person name="Dean R.A."/>
        </authorList>
    </citation>
    <scope>NUCLEOTIDE SEQUENCE</scope>
    <source>
        <strain evidence="4">ATCC 64411 / 73-15</strain>
    </source>
</reference>
<reference evidence="3" key="3">
    <citation type="submission" date="2011-03" db="EMBL/GenBank/DDBJ databases">
        <title>Annotation of Magnaporthe poae ATCC 64411.</title>
        <authorList>
            <person name="Ma L.-J."/>
            <person name="Dead R."/>
            <person name="Young S.K."/>
            <person name="Zeng Q."/>
            <person name="Gargeya S."/>
            <person name="Fitzgerald M."/>
            <person name="Haas B."/>
            <person name="Abouelleil A."/>
            <person name="Alvarado L."/>
            <person name="Arachchi H.M."/>
            <person name="Berlin A."/>
            <person name="Brown A."/>
            <person name="Chapman S.B."/>
            <person name="Chen Z."/>
            <person name="Dunbar C."/>
            <person name="Freedman E."/>
            <person name="Gearin G."/>
            <person name="Gellesch M."/>
            <person name="Goldberg J."/>
            <person name="Griggs A."/>
            <person name="Gujja S."/>
            <person name="Heiman D."/>
            <person name="Howarth C."/>
            <person name="Larson L."/>
            <person name="Lui A."/>
            <person name="MacDonald P.J.P."/>
            <person name="Mehta T."/>
            <person name="Montmayeur A."/>
            <person name="Murphy C."/>
            <person name="Neiman D."/>
            <person name="Pearson M."/>
            <person name="Priest M."/>
            <person name="Roberts A."/>
            <person name="Saif S."/>
            <person name="Shea T."/>
            <person name="Shenoy N."/>
            <person name="Sisk P."/>
            <person name="Stolte C."/>
            <person name="Sykes S."/>
            <person name="Yandava C."/>
            <person name="Wortman J."/>
            <person name="Nusbaum C."/>
            <person name="Birren B."/>
        </authorList>
    </citation>
    <scope>NUCLEOTIDE SEQUENCE</scope>
    <source>
        <strain evidence="3">ATCC 64411</strain>
    </source>
</reference>
<dbReference type="PANTHER" id="PTHR37542">
    <property type="entry name" value="HELO DOMAIN-CONTAINING PROTEIN-RELATED"/>
    <property type="match status" value="1"/>
</dbReference>
<accession>A0A0C4DXN1</accession>
<dbReference type="GO" id="GO:0005524">
    <property type="term" value="F:ATP binding"/>
    <property type="evidence" value="ECO:0007669"/>
    <property type="project" value="InterPro"/>
</dbReference>
<dbReference type="OrthoDB" id="1911848at2759"/>
<dbReference type="eggNOG" id="ENOG502QUMI">
    <property type="taxonomic scope" value="Eukaryota"/>
</dbReference>
<reference evidence="4" key="5">
    <citation type="submission" date="2015-06" db="UniProtKB">
        <authorList>
            <consortium name="EnsemblFungi"/>
        </authorList>
    </citation>
    <scope>IDENTIFICATION</scope>
    <source>
        <strain evidence="4">ATCC 64411</strain>
    </source>
</reference>
<dbReference type="PROSITE" id="PS50011">
    <property type="entry name" value="PROTEIN_KINASE_DOM"/>
    <property type="match status" value="1"/>
</dbReference>
<sequence length="515" mass="58013">MAELALGVAGLVIGIPGLLEVIVSLGDAVLRRIRHCKDDWKTLIDLVVTVNSSQTQEILMAVFDESNEAPDELKSELVQMFQALRNILERLVLLLPSAVDGKVKISASARKKVEAEVTKLEEWSDRFFKRALVFFLFGRRALPTSKPTNDSETESYESLAVRKVERLRDAVEQSLENTRGGTRQLLLNRPDEPDTRESIPHSSLVLSTPAGADAAHARHIIEYRTYSDDAREHEVKDLRKVVRDIAGILRHADPRLMGILHCDGFQYDQLQNRFELHFPFPQGLTNPRTLSDLLSDPSNPQVKHPLNQRISLAKSIVTAVFVLHSAGFVHKQIRPDNVVVFERKDRPEAQRWPYAIGTPFLVGFDNVRKVDAASLMLPVEDWEKSIYLSPERHRLQRGDEFRMQHDIFSIGVVLLEIAFWASFRDRRSELGGVVWKDARTLTLRAPEELKKKYIGLAARTVPRLMGQKYADAVVACLTGLESGDGSATDLEDADGIVVGTRYVMAIVKKLEEISM</sequence>
<dbReference type="PANTHER" id="PTHR37542:SF3">
    <property type="entry name" value="PRION-INHIBITION AND PROPAGATION HELO DOMAIN-CONTAINING PROTEIN"/>
    <property type="match status" value="1"/>
</dbReference>
<feature type="compositionally biased region" description="Basic and acidic residues" evidence="1">
    <location>
        <begin position="189"/>
        <end position="199"/>
    </location>
</feature>
<evidence type="ECO:0000313" key="5">
    <source>
        <dbReference type="Proteomes" id="UP000011715"/>
    </source>
</evidence>
<organism evidence="4 5">
    <name type="scientific">Magnaporthiopsis poae (strain ATCC 64411 / 73-15)</name>
    <name type="common">Kentucky bluegrass fungus</name>
    <name type="synonym">Magnaporthe poae</name>
    <dbReference type="NCBI Taxonomy" id="644358"/>
    <lineage>
        <taxon>Eukaryota</taxon>
        <taxon>Fungi</taxon>
        <taxon>Dikarya</taxon>
        <taxon>Ascomycota</taxon>
        <taxon>Pezizomycotina</taxon>
        <taxon>Sordariomycetes</taxon>
        <taxon>Sordariomycetidae</taxon>
        <taxon>Magnaporthales</taxon>
        <taxon>Magnaporthaceae</taxon>
        <taxon>Magnaporthiopsis</taxon>
    </lineage>
</organism>
<dbReference type="EMBL" id="GL876968">
    <property type="protein sequence ID" value="KLU85765.1"/>
    <property type="molecule type" value="Genomic_DNA"/>
</dbReference>
<dbReference type="OMA" id="HKQIRPD"/>
<dbReference type="SUPFAM" id="SSF56112">
    <property type="entry name" value="Protein kinase-like (PK-like)"/>
    <property type="match status" value="1"/>
</dbReference>
<dbReference type="InterPro" id="IPR011009">
    <property type="entry name" value="Kinase-like_dom_sf"/>
</dbReference>
<dbReference type="Proteomes" id="UP000011715">
    <property type="component" value="Unassembled WGS sequence"/>
</dbReference>
<proteinExistence type="predicted"/>
<dbReference type="VEuPathDB" id="FungiDB:MAPG_04785"/>
<reference evidence="3" key="1">
    <citation type="submission" date="2010-05" db="EMBL/GenBank/DDBJ databases">
        <title>The Genome Sequence of Magnaporthe poae strain ATCC 64411.</title>
        <authorList>
            <consortium name="The Broad Institute Genome Sequencing Platform"/>
            <consortium name="Broad Institute Genome Sequencing Center for Infectious Disease"/>
            <person name="Ma L.-J."/>
            <person name="Dead R."/>
            <person name="Young S."/>
            <person name="Zeng Q."/>
            <person name="Koehrsen M."/>
            <person name="Alvarado L."/>
            <person name="Berlin A."/>
            <person name="Chapman S.B."/>
            <person name="Chen Z."/>
            <person name="Freedman E."/>
            <person name="Gellesch M."/>
            <person name="Goldberg J."/>
            <person name="Griggs A."/>
            <person name="Gujja S."/>
            <person name="Heilman E.R."/>
            <person name="Heiman D."/>
            <person name="Hepburn T."/>
            <person name="Howarth C."/>
            <person name="Jen D."/>
            <person name="Larson L."/>
            <person name="Mehta T."/>
            <person name="Neiman D."/>
            <person name="Pearson M."/>
            <person name="Roberts A."/>
            <person name="Saif S."/>
            <person name="Shea T."/>
            <person name="Shenoy N."/>
            <person name="Sisk P."/>
            <person name="Stolte C."/>
            <person name="Sykes S."/>
            <person name="Walk T."/>
            <person name="White J."/>
            <person name="Yandava C."/>
            <person name="Haas B."/>
            <person name="Nusbaum C."/>
            <person name="Birren B."/>
        </authorList>
    </citation>
    <scope>NUCLEOTIDE SEQUENCE</scope>
    <source>
        <strain evidence="3">ATCC 64411</strain>
    </source>
</reference>
<name>A0A0C4DXN1_MAGP6</name>
<dbReference type="GO" id="GO:0004672">
    <property type="term" value="F:protein kinase activity"/>
    <property type="evidence" value="ECO:0007669"/>
    <property type="project" value="InterPro"/>
</dbReference>
<gene>
    <name evidence="3" type="ORF">MAPG_04785</name>
</gene>
<dbReference type="EnsemblFungi" id="MAPG_04785T0">
    <property type="protein sequence ID" value="MAPG_04785T0"/>
    <property type="gene ID" value="MAPG_04785"/>
</dbReference>
<dbReference type="InterPro" id="IPR000719">
    <property type="entry name" value="Prot_kinase_dom"/>
</dbReference>
<reference evidence="5" key="2">
    <citation type="submission" date="2010-05" db="EMBL/GenBank/DDBJ databases">
        <title>The genome sequence of Magnaporthe poae strain ATCC 64411.</title>
        <authorList>
            <person name="Ma L.-J."/>
            <person name="Dead R."/>
            <person name="Young S."/>
            <person name="Zeng Q."/>
            <person name="Koehrsen M."/>
            <person name="Alvarado L."/>
            <person name="Berlin A."/>
            <person name="Chapman S.B."/>
            <person name="Chen Z."/>
            <person name="Freedman E."/>
            <person name="Gellesch M."/>
            <person name="Goldberg J."/>
            <person name="Griggs A."/>
            <person name="Gujja S."/>
            <person name="Heilman E.R."/>
            <person name="Heiman D."/>
            <person name="Hepburn T."/>
            <person name="Howarth C."/>
            <person name="Jen D."/>
            <person name="Larson L."/>
            <person name="Mehta T."/>
            <person name="Neiman D."/>
            <person name="Pearson M."/>
            <person name="Roberts A."/>
            <person name="Saif S."/>
            <person name="Shea T."/>
            <person name="Shenoy N."/>
            <person name="Sisk P."/>
            <person name="Stolte C."/>
            <person name="Sykes S."/>
            <person name="Walk T."/>
            <person name="White J."/>
            <person name="Yandava C."/>
            <person name="Haas B."/>
            <person name="Nusbaum C."/>
            <person name="Birren B."/>
        </authorList>
    </citation>
    <scope>NUCLEOTIDE SEQUENCE [LARGE SCALE GENOMIC DNA]</scope>
    <source>
        <strain evidence="5">ATCC 64411 / 73-15</strain>
    </source>
</reference>